<dbReference type="STRING" id="1150469.RSPPHO_01331"/>
<dbReference type="HOGENOM" id="CLU_048072_2_1_5"/>
<keyword evidence="8" id="KW-1185">Reference proteome</keyword>
<evidence type="ECO:0000256" key="2">
    <source>
        <dbReference type="ARBA" id="ARBA00022475"/>
    </source>
</evidence>
<feature type="transmembrane region" description="Helical" evidence="6">
    <location>
        <begin position="243"/>
        <end position="265"/>
    </location>
</feature>
<dbReference type="AlphaFoldDB" id="H6SIZ2"/>
<feature type="transmembrane region" description="Helical" evidence="6">
    <location>
        <begin position="185"/>
        <end position="205"/>
    </location>
</feature>
<keyword evidence="2" id="KW-1003">Cell membrane</keyword>
<proteinExistence type="predicted"/>
<dbReference type="PATRIC" id="fig|1150469.3.peg.1503"/>
<evidence type="ECO:0000256" key="4">
    <source>
        <dbReference type="ARBA" id="ARBA00022989"/>
    </source>
</evidence>
<organism evidence="7 8">
    <name type="scientific">Pararhodospirillum photometricum DSM 122</name>
    <dbReference type="NCBI Taxonomy" id="1150469"/>
    <lineage>
        <taxon>Bacteria</taxon>
        <taxon>Pseudomonadati</taxon>
        <taxon>Pseudomonadota</taxon>
        <taxon>Alphaproteobacteria</taxon>
        <taxon>Rhodospirillales</taxon>
        <taxon>Rhodospirillaceae</taxon>
        <taxon>Pararhodospirillum</taxon>
    </lineage>
</organism>
<feature type="transmembrane region" description="Helical" evidence="6">
    <location>
        <begin position="285"/>
        <end position="309"/>
    </location>
</feature>
<dbReference type="PANTHER" id="PTHR40277">
    <property type="entry name" value="BLL5419 PROTEIN"/>
    <property type="match status" value="1"/>
</dbReference>
<evidence type="ECO:0000256" key="3">
    <source>
        <dbReference type="ARBA" id="ARBA00022692"/>
    </source>
</evidence>
<dbReference type="PANTHER" id="PTHR40277:SF1">
    <property type="entry name" value="BLL5419 PROTEIN"/>
    <property type="match status" value="1"/>
</dbReference>
<dbReference type="Pfam" id="PF03706">
    <property type="entry name" value="LPG_synthase_TM"/>
    <property type="match status" value="1"/>
</dbReference>
<feature type="transmembrane region" description="Helical" evidence="6">
    <location>
        <begin position="211"/>
        <end position="231"/>
    </location>
</feature>
<evidence type="ECO:0000256" key="5">
    <source>
        <dbReference type="ARBA" id="ARBA00023136"/>
    </source>
</evidence>
<accession>H6SIZ2</accession>
<evidence type="ECO:0000313" key="7">
    <source>
        <dbReference type="EMBL" id="CCG07957.1"/>
    </source>
</evidence>
<evidence type="ECO:0000256" key="6">
    <source>
        <dbReference type="SAM" id="Phobius"/>
    </source>
</evidence>
<keyword evidence="4 6" id="KW-1133">Transmembrane helix</keyword>
<keyword evidence="3 6" id="KW-0812">Transmembrane</keyword>
<dbReference type="EMBL" id="HE663493">
    <property type="protein sequence ID" value="CCG07957.1"/>
    <property type="molecule type" value="Genomic_DNA"/>
</dbReference>
<evidence type="ECO:0000313" key="8">
    <source>
        <dbReference type="Proteomes" id="UP000033220"/>
    </source>
</evidence>
<evidence type="ECO:0000256" key="1">
    <source>
        <dbReference type="ARBA" id="ARBA00004651"/>
    </source>
</evidence>
<comment type="subcellular location">
    <subcellularLocation>
        <location evidence="1">Cell membrane</location>
        <topology evidence="1">Multi-pass membrane protein</topology>
    </subcellularLocation>
</comment>
<dbReference type="eggNOG" id="COG0392">
    <property type="taxonomic scope" value="Bacteria"/>
</dbReference>
<dbReference type="Proteomes" id="UP000033220">
    <property type="component" value="Chromosome DSM 122"/>
</dbReference>
<name>H6SIZ2_PARPM</name>
<dbReference type="KEGG" id="rpm:RSPPHO_01331"/>
<dbReference type="GO" id="GO:0005886">
    <property type="term" value="C:plasma membrane"/>
    <property type="evidence" value="ECO:0007669"/>
    <property type="project" value="UniProtKB-SubCell"/>
</dbReference>
<gene>
    <name evidence="7" type="ORF">RSPPHO_01331</name>
</gene>
<keyword evidence="5 6" id="KW-0472">Membrane</keyword>
<feature type="transmembrane region" description="Helical" evidence="6">
    <location>
        <begin position="131"/>
        <end position="150"/>
    </location>
</feature>
<reference evidence="7 8" key="1">
    <citation type="submission" date="2012-02" db="EMBL/GenBank/DDBJ databases">
        <title>Shotgun genome sequence of Phaeospirillum photometricum DSM 122.</title>
        <authorList>
            <person name="Duquesne K."/>
            <person name="Sturgis J."/>
        </authorList>
    </citation>
    <scope>NUCLEOTIDE SEQUENCE [LARGE SCALE GENOMIC DNA]</scope>
    <source>
        <strain evidence="8">DSM122</strain>
    </source>
</reference>
<evidence type="ECO:0008006" key="9">
    <source>
        <dbReference type="Google" id="ProtNLM"/>
    </source>
</evidence>
<feature type="transmembrane region" description="Helical" evidence="6">
    <location>
        <begin position="12"/>
        <end position="33"/>
    </location>
</feature>
<protein>
    <recommendedName>
        <fullName evidence="9">Flippase-like domain-containing protein</fullName>
    </recommendedName>
</protein>
<dbReference type="InterPro" id="IPR022791">
    <property type="entry name" value="L-PG_synthase/AglD"/>
</dbReference>
<feature type="transmembrane region" description="Helical" evidence="6">
    <location>
        <begin position="156"/>
        <end position="178"/>
    </location>
</feature>
<sequence length="331" mass="34462">MVWHDTPARAPVGFGGLKLGVSMGLLALILSSLDMERPLGRLQGAQVWMLIPALALLQIQALGAAQRWRLALGVQGWALPFARCWRNVLLGLFVNQALPSTFGGDALRVWHGWRLGLPLGLATRSLITDRVFSFVGLIGVCVAGLPFLASKTDDPVVISGLLSLVLGGLACLVILLSLRFVPARLAGMPALAGAVALSRGAWAVLLTPRVAPVVAGLMVLPHVLDISVVWLATHALGTPVPWLALALVVPPAILTSAVPVSIAGWGLREGALVVGFGLLGLPADLALTCSVLYGLSAVATGGIGGLIWATTDPEGLRGAFTQRAPEQDEAR</sequence>